<comment type="function">
    <text evidence="5">Part of the ABC transporter complex HmuTUV involved in hemin import. Responsible for energy coupling to the transport system.</text>
</comment>
<dbReference type="CDD" id="cd03214">
    <property type="entry name" value="ABC_Iron-Siderophores_B12_Hemin"/>
    <property type="match status" value="1"/>
</dbReference>
<dbReference type="EMBL" id="PIPP01000002">
    <property type="protein sequence ID" value="RUO37276.1"/>
    <property type="molecule type" value="Genomic_DNA"/>
</dbReference>
<keyword evidence="3" id="KW-0067">ATP-binding</keyword>
<organism evidence="7 8">
    <name type="scientific">Aliidiomarina shirensis</name>
    <dbReference type="NCBI Taxonomy" id="1048642"/>
    <lineage>
        <taxon>Bacteria</taxon>
        <taxon>Pseudomonadati</taxon>
        <taxon>Pseudomonadota</taxon>
        <taxon>Gammaproteobacteria</taxon>
        <taxon>Alteromonadales</taxon>
        <taxon>Idiomarinaceae</taxon>
        <taxon>Aliidiomarina</taxon>
    </lineage>
</organism>
<evidence type="ECO:0000256" key="3">
    <source>
        <dbReference type="ARBA" id="ARBA00022840"/>
    </source>
</evidence>
<dbReference type="InterPro" id="IPR003593">
    <property type="entry name" value="AAA+_ATPase"/>
</dbReference>
<dbReference type="GO" id="GO:0016887">
    <property type="term" value="F:ATP hydrolysis activity"/>
    <property type="evidence" value="ECO:0007669"/>
    <property type="project" value="InterPro"/>
</dbReference>
<evidence type="ECO:0000259" key="6">
    <source>
        <dbReference type="PROSITE" id="PS50893"/>
    </source>
</evidence>
<reference evidence="8" key="1">
    <citation type="journal article" date="2018" name="Front. Microbiol.">
        <title>Genome-Based Analysis Reveals the Taxonomy and Diversity of the Family Idiomarinaceae.</title>
        <authorList>
            <person name="Liu Y."/>
            <person name="Lai Q."/>
            <person name="Shao Z."/>
        </authorList>
    </citation>
    <scope>NUCLEOTIDE SEQUENCE [LARGE SCALE GENOMIC DNA]</scope>
    <source>
        <strain evidence="8">AIS</strain>
    </source>
</reference>
<dbReference type="InterPro" id="IPR027417">
    <property type="entry name" value="P-loop_NTPase"/>
</dbReference>
<keyword evidence="8" id="KW-1185">Reference proteome</keyword>
<gene>
    <name evidence="7" type="ORF">CWE13_04745</name>
</gene>
<dbReference type="PROSITE" id="PS50893">
    <property type="entry name" value="ABC_TRANSPORTER_2"/>
    <property type="match status" value="1"/>
</dbReference>
<evidence type="ECO:0000256" key="4">
    <source>
        <dbReference type="ARBA" id="ARBA00022967"/>
    </source>
</evidence>
<comment type="caution">
    <text evidence="7">The sequence shown here is derived from an EMBL/GenBank/DDBJ whole genome shotgun (WGS) entry which is preliminary data.</text>
</comment>
<evidence type="ECO:0000313" key="7">
    <source>
        <dbReference type="EMBL" id="RUO37276.1"/>
    </source>
</evidence>
<proteinExistence type="predicted"/>
<keyword evidence="4" id="KW-1278">Translocase</keyword>
<dbReference type="Proteomes" id="UP000286934">
    <property type="component" value="Unassembled WGS sequence"/>
</dbReference>
<dbReference type="PANTHER" id="PTHR42794">
    <property type="entry name" value="HEMIN IMPORT ATP-BINDING PROTEIN HMUV"/>
    <property type="match status" value="1"/>
</dbReference>
<evidence type="ECO:0000256" key="2">
    <source>
        <dbReference type="ARBA" id="ARBA00022741"/>
    </source>
</evidence>
<protein>
    <recommendedName>
        <fullName evidence="6">ABC transporter domain-containing protein</fullName>
    </recommendedName>
</protein>
<dbReference type="AlphaFoldDB" id="A0A432WU28"/>
<feature type="domain" description="ABC transporter" evidence="6">
    <location>
        <begin position="10"/>
        <end position="233"/>
    </location>
</feature>
<dbReference type="RefSeq" id="WP_126806381.1">
    <property type="nucleotide sequence ID" value="NZ_PIPP01000002.1"/>
</dbReference>
<accession>A0A432WU28</accession>
<dbReference type="SMART" id="SM00382">
    <property type="entry name" value="AAA"/>
    <property type="match status" value="1"/>
</dbReference>
<name>A0A432WU28_9GAMM</name>
<dbReference type="OrthoDB" id="5292475at2"/>
<sequence length="233" mass="25130">MSQSRNANTISFSNLNFAYNNRAILSDISLHFETGKVTGIFGENGAGKSTLLKILAGVLPAEHIKASELHNFPQAEIGYLGQQITPAWALKVSALVELGTLPRESWSKNEKQAAVQQAMAETDCLHLAERKVFEISTGELQRALLARVFAGKPKIILADEPTAGLDPRHQLAVMNLLQQHAQNGGTVLVVMHDLSAGKTFCDNAVLLADGKVFAEGHAAEVLSDENIFDVFGV</sequence>
<evidence type="ECO:0000313" key="8">
    <source>
        <dbReference type="Proteomes" id="UP000286934"/>
    </source>
</evidence>
<dbReference type="Pfam" id="PF00005">
    <property type="entry name" value="ABC_tran"/>
    <property type="match status" value="1"/>
</dbReference>
<dbReference type="SUPFAM" id="SSF52540">
    <property type="entry name" value="P-loop containing nucleoside triphosphate hydrolases"/>
    <property type="match status" value="1"/>
</dbReference>
<evidence type="ECO:0000256" key="5">
    <source>
        <dbReference type="ARBA" id="ARBA00037066"/>
    </source>
</evidence>
<evidence type="ECO:0000256" key="1">
    <source>
        <dbReference type="ARBA" id="ARBA00022448"/>
    </source>
</evidence>
<dbReference type="GO" id="GO:0005524">
    <property type="term" value="F:ATP binding"/>
    <property type="evidence" value="ECO:0007669"/>
    <property type="project" value="UniProtKB-KW"/>
</dbReference>
<dbReference type="Gene3D" id="3.40.50.300">
    <property type="entry name" value="P-loop containing nucleotide triphosphate hydrolases"/>
    <property type="match status" value="1"/>
</dbReference>
<dbReference type="PANTHER" id="PTHR42794:SF1">
    <property type="entry name" value="HEMIN IMPORT ATP-BINDING PROTEIN HMUV"/>
    <property type="match status" value="1"/>
</dbReference>
<keyword evidence="1" id="KW-0813">Transport</keyword>
<keyword evidence="2" id="KW-0547">Nucleotide-binding</keyword>
<dbReference type="InterPro" id="IPR003439">
    <property type="entry name" value="ABC_transporter-like_ATP-bd"/>
</dbReference>